<dbReference type="PROSITE" id="PS51257">
    <property type="entry name" value="PROKAR_LIPOPROTEIN"/>
    <property type="match status" value="1"/>
</dbReference>
<name>A0A170QA81_9ZZZZ</name>
<dbReference type="EC" id="5.2.1.8" evidence="2"/>
<evidence type="ECO:0000259" key="5">
    <source>
        <dbReference type="PROSITE" id="PS50059"/>
    </source>
</evidence>
<accession>A0A170QA81</accession>
<dbReference type="PANTHER" id="PTHR43811">
    <property type="entry name" value="FKBP-TYPE PEPTIDYL-PROLYL CIS-TRANS ISOMERASE FKPA"/>
    <property type="match status" value="1"/>
</dbReference>
<dbReference type="Pfam" id="PF00254">
    <property type="entry name" value="FKBP_C"/>
    <property type="match status" value="1"/>
</dbReference>
<dbReference type="Gene3D" id="3.10.50.40">
    <property type="match status" value="1"/>
</dbReference>
<dbReference type="PROSITE" id="PS50059">
    <property type="entry name" value="FKBP_PPIASE"/>
    <property type="match status" value="1"/>
</dbReference>
<proteinExistence type="predicted"/>
<dbReference type="InterPro" id="IPR001179">
    <property type="entry name" value="PPIase_FKBP_dom"/>
</dbReference>
<sequence length="149" mass="15714">MRWLMILVFLATLGVACGSSSDFDSESNSEVNMADEETTTTASGLQIKVIEIGTGDKAESGKTAVVHYTGWLLDGTKFDSSVDRGTPFEFPLGAGRVIKGWDEGVATMNIGSKVELIIPPDLAYGASGAGGVIPPNATLKFEVELLDLK</sequence>
<protein>
    <recommendedName>
        <fullName evidence="2">peptidylprolyl isomerase</fullName>
        <ecNumber evidence="2">5.2.1.8</ecNumber>
    </recommendedName>
</protein>
<dbReference type="EMBL" id="FAXA01000272">
    <property type="protein sequence ID" value="CUV02573.1"/>
    <property type="molecule type" value="Genomic_DNA"/>
</dbReference>
<dbReference type="PANTHER" id="PTHR43811:SF19">
    <property type="entry name" value="39 KDA FK506-BINDING NUCLEAR PROTEIN"/>
    <property type="match status" value="1"/>
</dbReference>
<evidence type="ECO:0000256" key="4">
    <source>
        <dbReference type="ARBA" id="ARBA00023235"/>
    </source>
</evidence>
<reference evidence="6" key="1">
    <citation type="submission" date="2015-10" db="EMBL/GenBank/DDBJ databases">
        <authorList>
            <person name="Gilbert D.G."/>
        </authorList>
    </citation>
    <scope>NUCLEOTIDE SEQUENCE</scope>
</reference>
<dbReference type="FunFam" id="3.10.50.40:FF:000006">
    <property type="entry name" value="Peptidyl-prolyl cis-trans isomerase"/>
    <property type="match status" value="1"/>
</dbReference>
<evidence type="ECO:0000256" key="1">
    <source>
        <dbReference type="ARBA" id="ARBA00000971"/>
    </source>
</evidence>
<evidence type="ECO:0000313" key="6">
    <source>
        <dbReference type="EMBL" id="CUV02573.1"/>
    </source>
</evidence>
<feature type="domain" description="PPIase FKBP-type" evidence="5">
    <location>
        <begin position="61"/>
        <end position="149"/>
    </location>
</feature>
<keyword evidence="3" id="KW-0697">Rotamase</keyword>
<evidence type="ECO:0000256" key="2">
    <source>
        <dbReference type="ARBA" id="ARBA00013194"/>
    </source>
</evidence>
<gene>
    <name evidence="6" type="ORF">MGWOODY_Clf1508</name>
</gene>
<dbReference type="SUPFAM" id="SSF54534">
    <property type="entry name" value="FKBP-like"/>
    <property type="match status" value="1"/>
</dbReference>
<dbReference type="AlphaFoldDB" id="A0A170QA81"/>
<comment type="catalytic activity">
    <reaction evidence="1">
        <text>[protein]-peptidylproline (omega=180) = [protein]-peptidylproline (omega=0)</text>
        <dbReference type="Rhea" id="RHEA:16237"/>
        <dbReference type="Rhea" id="RHEA-COMP:10747"/>
        <dbReference type="Rhea" id="RHEA-COMP:10748"/>
        <dbReference type="ChEBI" id="CHEBI:83833"/>
        <dbReference type="ChEBI" id="CHEBI:83834"/>
        <dbReference type="EC" id="5.2.1.8"/>
    </reaction>
</comment>
<organism evidence="6">
    <name type="scientific">hydrothermal vent metagenome</name>
    <dbReference type="NCBI Taxonomy" id="652676"/>
    <lineage>
        <taxon>unclassified sequences</taxon>
        <taxon>metagenomes</taxon>
        <taxon>ecological metagenomes</taxon>
    </lineage>
</organism>
<dbReference type="GO" id="GO:0003755">
    <property type="term" value="F:peptidyl-prolyl cis-trans isomerase activity"/>
    <property type="evidence" value="ECO:0007669"/>
    <property type="project" value="UniProtKB-KW"/>
</dbReference>
<evidence type="ECO:0000256" key="3">
    <source>
        <dbReference type="ARBA" id="ARBA00023110"/>
    </source>
</evidence>
<keyword evidence="4 6" id="KW-0413">Isomerase</keyword>
<dbReference type="InterPro" id="IPR046357">
    <property type="entry name" value="PPIase_dom_sf"/>
</dbReference>